<keyword evidence="3" id="KW-1185">Reference proteome</keyword>
<feature type="domain" description="Methyltransferase small" evidence="1">
    <location>
        <begin position="22"/>
        <end position="142"/>
    </location>
</feature>
<keyword evidence="2" id="KW-0808">Transferase</keyword>
<dbReference type="InterPro" id="IPR050210">
    <property type="entry name" value="tRNA_Adenine-N(6)_MTase"/>
</dbReference>
<dbReference type="STRING" id="1423820.FC64_GL001073"/>
<evidence type="ECO:0000259" key="1">
    <source>
        <dbReference type="Pfam" id="PF05175"/>
    </source>
</evidence>
<dbReference type="Proteomes" id="UP000051291">
    <property type="component" value="Unassembled WGS sequence"/>
</dbReference>
<keyword evidence="2" id="KW-0489">Methyltransferase</keyword>
<dbReference type="InterPro" id="IPR029063">
    <property type="entry name" value="SAM-dependent_MTases_sf"/>
</dbReference>
<name>A0A0R1ZAI9_9LACO</name>
<dbReference type="EMBL" id="AYYZ01000029">
    <property type="protein sequence ID" value="KRM51880.1"/>
    <property type="molecule type" value="Genomic_DNA"/>
</dbReference>
<accession>A0A0R1ZAI9</accession>
<dbReference type="PATRIC" id="fig|1423820.4.peg.1097"/>
<dbReference type="CDD" id="cd02440">
    <property type="entry name" value="AdoMet_MTases"/>
    <property type="match status" value="1"/>
</dbReference>
<reference evidence="2 3" key="1">
    <citation type="journal article" date="2015" name="Genome Announc.">
        <title>Expanding the biotechnology potential of lactobacilli through comparative genomics of 213 strains and associated genera.</title>
        <authorList>
            <person name="Sun Z."/>
            <person name="Harris H.M."/>
            <person name="McCann A."/>
            <person name="Guo C."/>
            <person name="Argimon S."/>
            <person name="Zhang W."/>
            <person name="Yang X."/>
            <person name="Jeffery I.B."/>
            <person name="Cooney J.C."/>
            <person name="Kagawa T.F."/>
            <person name="Liu W."/>
            <person name="Song Y."/>
            <person name="Salvetti E."/>
            <person name="Wrobel A."/>
            <person name="Rasinkangas P."/>
            <person name="Parkhill J."/>
            <person name="Rea M.C."/>
            <person name="O'Sullivan O."/>
            <person name="Ritari J."/>
            <person name="Douillard F.P."/>
            <person name="Paul Ross R."/>
            <person name="Yang R."/>
            <person name="Briner A.E."/>
            <person name="Felis G.E."/>
            <person name="de Vos W.M."/>
            <person name="Barrangou R."/>
            <person name="Klaenhammer T.R."/>
            <person name="Caufield P.W."/>
            <person name="Cui Y."/>
            <person name="Zhang H."/>
            <person name="O'Toole P.W."/>
        </authorList>
    </citation>
    <scope>NUCLEOTIDE SEQUENCE [LARGE SCALE GENOMIC DNA]</scope>
    <source>
        <strain evidence="2 3">DSM 20653</strain>
    </source>
</reference>
<evidence type="ECO:0000313" key="3">
    <source>
        <dbReference type="Proteomes" id="UP000051291"/>
    </source>
</evidence>
<dbReference type="GO" id="GO:0008168">
    <property type="term" value="F:methyltransferase activity"/>
    <property type="evidence" value="ECO:0007669"/>
    <property type="project" value="UniProtKB-KW"/>
</dbReference>
<dbReference type="AlphaFoldDB" id="A0A0R1ZAI9"/>
<evidence type="ECO:0000313" key="2">
    <source>
        <dbReference type="EMBL" id="KRM51880.1"/>
    </source>
</evidence>
<dbReference type="Pfam" id="PF05175">
    <property type="entry name" value="MTS"/>
    <property type="match status" value="1"/>
</dbReference>
<dbReference type="PANTHER" id="PTHR47739">
    <property type="entry name" value="TRNA1(VAL) (ADENINE(37)-N6)-METHYLTRANSFERASE"/>
    <property type="match status" value="1"/>
</dbReference>
<gene>
    <name evidence="2" type="ORF">FC64_GL001073</name>
</gene>
<proteinExistence type="predicted"/>
<protein>
    <submittedName>
        <fullName evidence="2">Methyltransferase</fullName>
    </submittedName>
</protein>
<dbReference type="RefSeq" id="WP_057906917.1">
    <property type="nucleotide sequence ID" value="NZ_AYYZ01000029.1"/>
</dbReference>
<sequence length="250" mass="28448">MEKVKLYENERVDSLLAENLQIIQSADVFSFSLDAVLLADFVKPVNRPDRKAVDLCAGNGAVGLFISKKFAGQIDQIEIQPRLADMNQRSLELNGLTDRIKVYNRDLKNVFSFLEKDSYDVVTCNPPYFKTLPQSKKNPNRYLALARHEITVTLEDTVEATSGLLKTGGKAYYVHRPDRLIEILDTMQAHRLAPKRIKLVYPKQRRNANMVLIEAIKDGKSDGLKFLPPVITYTDQNEYTPTIKEILYGK</sequence>
<dbReference type="GO" id="GO:0032259">
    <property type="term" value="P:methylation"/>
    <property type="evidence" value="ECO:0007669"/>
    <property type="project" value="UniProtKB-KW"/>
</dbReference>
<dbReference type="InterPro" id="IPR007848">
    <property type="entry name" value="Small_mtfrase_dom"/>
</dbReference>
<comment type="caution">
    <text evidence="2">The sequence shown here is derived from an EMBL/GenBank/DDBJ whole genome shotgun (WGS) entry which is preliminary data.</text>
</comment>
<dbReference type="SUPFAM" id="SSF53335">
    <property type="entry name" value="S-adenosyl-L-methionine-dependent methyltransferases"/>
    <property type="match status" value="1"/>
</dbReference>
<organism evidence="2 3">
    <name type="scientific">Ligilactobacillus araffinosus DSM 20653</name>
    <dbReference type="NCBI Taxonomy" id="1423820"/>
    <lineage>
        <taxon>Bacteria</taxon>
        <taxon>Bacillati</taxon>
        <taxon>Bacillota</taxon>
        <taxon>Bacilli</taxon>
        <taxon>Lactobacillales</taxon>
        <taxon>Lactobacillaceae</taxon>
        <taxon>Ligilactobacillus</taxon>
    </lineage>
</organism>
<dbReference type="PANTHER" id="PTHR47739:SF1">
    <property type="entry name" value="TRNA1(VAL) (ADENINE(37)-N6)-METHYLTRANSFERASE"/>
    <property type="match status" value="1"/>
</dbReference>
<dbReference type="Gene3D" id="3.40.50.150">
    <property type="entry name" value="Vaccinia Virus protein VP39"/>
    <property type="match status" value="1"/>
</dbReference>